<evidence type="ECO:0000313" key="2">
    <source>
        <dbReference type="EMBL" id="MCB8610742.1"/>
    </source>
</evidence>
<keyword evidence="1" id="KW-0472">Membrane</keyword>
<name>A0AAW4VSS4_9FIRM</name>
<gene>
    <name evidence="2" type="ORF">LJD69_09065</name>
</gene>
<evidence type="ECO:0000256" key="1">
    <source>
        <dbReference type="SAM" id="Phobius"/>
    </source>
</evidence>
<dbReference type="Pfam" id="PF07963">
    <property type="entry name" value="N_methyl"/>
    <property type="match status" value="1"/>
</dbReference>
<dbReference type="Gene3D" id="3.30.700.10">
    <property type="entry name" value="Glycoprotein, Type 4 Pilin"/>
    <property type="match status" value="1"/>
</dbReference>
<dbReference type="PROSITE" id="PS00409">
    <property type="entry name" value="PROKAR_NTER_METHYL"/>
    <property type="match status" value="1"/>
</dbReference>
<reference evidence="2" key="1">
    <citation type="submission" date="2021-10" db="EMBL/GenBank/DDBJ databases">
        <title>Collection of gut derived symbiotic bacterial strains cultured from healthy donors.</title>
        <authorList>
            <person name="Lin H."/>
            <person name="Littmann E."/>
            <person name="Kohout C."/>
            <person name="Pamer E.G."/>
        </authorList>
    </citation>
    <scope>NUCLEOTIDE SEQUENCE</scope>
    <source>
        <strain evidence="2">DFI.4.48</strain>
    </source>
</reference>
<accession>A0AAW4VSS4</accession>
<dbReference type="NCBIfam" id="TIGR02532">
    <property type="entry name" value="IV_pilin_GFxxxE"/>
    <property type="match status" value="1"/>
</dbReference>
<evidence type="ECO:0000313" key="3">
    <source>
        <dbReference type="Proteomes" id="UP001198439"/>
    </source>
</evidence>
<proteinExistence type="predicted"/>
<keyword evidence="1" id="KW-0812">Transmembrane</keyword>
<keyword evidence="1" id="KW-1133">Transmembrane helix</keyword>
<dbReference type="AlphaFoldDB" id="A0AAW4VSS4"/>
<organism evidence="2 3">
    <name type="scientific">Faecalibacillus faecis</name>
    <dbReference type="NCBI Taxonomy" id="1982628"/>
    <lineage>
        <taxon>Bacteria</taxon>
        <taxon>Bacillati</taxon>
        <taxon>Bacillota</taxon>
        <taxon>Erysipelotrichia</taxon>
        <taxon>Erysipelotrichales</taxon>
        <taxon>Coprobacillaceae</taxon>
        <taxon>Faecalibacillus</taxon>
    </lineage>
</organism>
<dbReference type="Proteomes" id="UP001198439">
    <property type="component" value="Unassembled WGS sequence"/>
</dbReference>
<comment type="caution">
    <text evidence="2">The sequence shown here is derived from an EMBL/GenBank/DDBJ whole genome shotgun (WGS) entry which is preliminary data.</text>
</comment>
<feature type="transmembrane region" description="Helical" evidence="1">
    <location>
        <begin position="12"/>
        <end position="36"/>
    </location>
</feature>
<dbReference type="EMBL" id="JAJDKZ010000024">
    <property type="protein sequence ID" value="MCB8610742.1"/>
    <property type="molecule type" value="Genomic_DNA"/>
</dbReference>
<protein>
    <submittedName>
        <fullName evidence="2">Type II secretion system GspH family protein</fullName>
    </submittedName>
</protein>
<dbReference type="InterPro" id="IPR012902">
    <property type="entry name" value="N_methyl_site"/>
</dbReference>
<dbReference type="SUPFAM" id="SSF54523">
    <property type="entry name" value="Pili subunits"/>
    <property type="match status" value="1"/>
</dbReference>
<dbReference type="InterPro" id="IPR045584">
    <property type="entry name" value="Pilin-like"/>
</dbReference>
<sequence>MYEKNKRGFTLVEIIVVLVILAILAAIAVPTTFGYVDDAKEVRELAKLRESLIASQVTFVKSAAFGEIGKDVTNETGSTNYYLTDNQNKSIQKYLDTKPYVLIYGIGAPSYYGGTSQEASNVYCIIYQKDNNSKPWYYDGKKWSHRYLWNNDGAKPGEDVTRAMYTIDGYNRMRNVKDSKNEDARVAMCYGYVYGNLCQNGGSYSEIWNVIKKLSE</sequence>